<evidence type="ECO:0000313" key="1">
    <source>
        <dbReference type="EMBL" id="EHP37721.1"/>
    </source>
</evidence>
<dbReference type="Proteomes" id="UP000005808">
    <property type="component" value="Unassembled WGS sequence"/>
</dbReference>
<dbReference type="PATRIC" id="fig|1127483.3.peg.8198"/>
<reference evidence="1 2" key="1">
    <citation type="journal article" date="2012" name="J. Bacteriol.">
        <title>De Novo Genome Project of Cupriavidus basilensis OR16.</title>
        <authorList>
            <person name="Cserhati M."/>
            <person name="Kriszt B."/>
            <person name="Szoboszlay S."/>
            <person name="Toth A."/>
            <person name="Szabo I."/>
            <person name="Tancsics A."/>
            <person name="Nagy I."/>
            <person name="Horvath B."/>
            <person name="Nagy I."/>
            <person name="Kukolya J."/>
        </authorList>
    </citation>
    <scope>NUCLEOTIDE SEQUENCE [LARGE SCALE GENOMIC DNA]</scope>
    <source>
        <strain evidence="1 2">OR16</strain>
    </source>
</reference>
<dbReference type="RefSeq" id="WP_006164550.1">
    <property type="nucleotide sequence ID" value="NZ_AHJE01000199.1"/>
</dbReference>
<accession>H1SID6</accession>
<sequence length="44" mass="4619">MLHTPAMVNVFDGRALAAPCHEAGAAPGLIHWAAGNAFDYLNRA</sequence>
<gene>
    <name evidence="1" type="ORF">OR16_41284</name>
</gene>
<comment type="caution">
    <text evidence="1">The sequence shown here is derived from an EMBL/GenBank/DDBJ whole genome shotgun (WGS) entry which is preliminary data.</text>
</comment>
<dbReference type="EMBL" id="AHJE01000199">
    <property type="protein sequence ID" value="EHP37721.1"/>
    <property type="molecule type" value="Genomic_DNA"/>
</dbReference>
<evidence type="ECO:0000313" key="2">
    <source>
        <dbReference type="Proteomes" id="UP000005808"/>
    </source>
</evidence>
<protein>
    <submittedName>
        <fullName evidence="1">Uncharacterized protein</fullName>
    </submittedName>
</protein>
<name>H1SID6_9BURK</name>
<dbReference type="AlphaFoldDB" id="H1SID6"/>
<organism evidence="1 2">
    <name type="scientific">Cupriavidus basilensis OR16</name>
    <dbReference type="NCBI Taxonomy" id="1127483"/>
    <lineage>
        <taxon>Bacteria</taxon>
        <taxon>Pseudomonadati</taxon>
        <taxon>Pseudomonadota</taxon>
        <taxon>Betaproteobacteria</taxon>
        <taxon>Burkholderiales</taxon>
        <taxon>Burkholderiaceae</taxon>
        <taxon>Cupriavidus</taxon>
    </lineage>
</organism>
<proteinExistence type="predicted"/>